<evidence type="ECO:0000313" key="2">
    <source>
        <dbReference type="Proteomes" id="UP001500016"/>
    </source>
</evidence>
<reference evidence="2" key="1">
    <citation type="journal article" date="2019" name="Int. J. Syst. Evol. Microbiol.">
        <title>The Global Catalogue of Microorganisms (GCM) 10K type strain sequencing project: providing services to taxonomists for standard genome sequencing and annotation.</title>
        <authorList>
            <consortium name="The Broad Institute Genomics Platform"/>
            <consortium name="The Broad Institute Genome Sequencing Center for Infectious Disease"/>
            <person name="Wu L."/>
            <person name="Ma J."/>
        </authorList>
    </citation>
    <scope>NUCLEOTIDE SEQUENCE [LARGE SCALE GENOMIC DNA]</scope>
    <source>
        <strain evidence="2">JCM 15478</strain>
    </source>
</reference>
<gene>
    <name evidence="1" type="ORF">GCM10009801_19220</name>
</gene>
<name>A0ABN2VQQ2_9ACTN</name>
<accession>A0ABN2VQQ2</accession>
<dbReference type="SUPFAM" id="SSF54427">
    <property type="entry name" value="NTF2-like"/>
    <property type="match status" value="1"/>
</dbReference>
<organism evidence="1 2">
    <name type="scientific">Streptomyces albiaxialis</name>
    <dbReference type="NCBI Taxonomy" id="329523"/>
    <lineage>
        <taxon>Bacteria</taxon>
        <taxon>Bacillati</taxon>
        <taxon>Actinomycetota</taxon>
        <taxon>Actinomycetes</taxon>
        <taxon>Kitasatosporales</taxon>
        <taxon>Streptomycetaceae</taxon>
        <taxon>Streptomyces</taxon>
    </lineage>
</organism>
<comment type="caution">
    <text evidence="1">The sequence shown here is derived from an EMBL/GenBank/DDBJ whole genome shotgun (WGS) entry which is preliminary data.</text>
</comment>
<dbReference type="Proteomes" id="UP001500016">
    <property type="component" value="Unassembled WGS sequence"/>
</dbReference>
<keyword evidence="2" id="KW-1185">Reference proteome</keyword>
<dbReference type="InterPro" id="IPR032710">
    <property type="entry name" value="NTF2-like_dom_sf"/>
</dbReference>
<evidence type="ECO:0000313" key="1">
    <source>
        <dbReference type="EMBL" id="GAA2069482.1"/>
    </source>
</evidence>
<proteinExistence type="predicted"/>
<dbReference type="PANTHER" id="PTHR30173">
    <property type="entry name" value="SIGMA 19 FACTOR"/>
    <property type="match status" value="1"/>
</dbReference>
<dbReference type="EMBL" id="BAAAPE010000005">
    <property type="protein sequence ID" value="GAA2069482.1"/>
    <property type="molecule type" value="Genomic_DNA"/>
</dbReference>
<dbReference type="InterPro" id="IPR052704">
    <property type="entry name" value="ECF_Sigma-70_Domain"/>
</dbReference>
<protein>
    <recommendedName>
        <fullName evidence="3">Nuclear transport factor 2 family protein</fullName>
    </recommendedName>
</protein>
<dbReference type="PANTHER" id="PTHR30173:SF36">
    <property type="entry name" value="ECF RNA POLYMERASE SIGMA FACTOR SIGJ"/>
    <property type="match status" value="1"/>
</dbReference>
<evidence type="ECO:0008006" key="3">
    <source>
        <dbReference type="Google" id="ProtNLM"/>
    </source>
</evidence>
<sequence length="86" mass="9022">MLKAFKAAADAGNMDELVALPHPEVTYVADGGGKVTAARRPVRGAAPIALPAVGQIAIRQPGAFRLVEANGLPFFPREAVNSRRSE</sequence>